<keyword evidence="8" id="KW-0319">Glycerol metabolism</keyword>
<comment type="catalytic activity">
    <reaction evidence="16">
        <text>a 2-acylglycerol + an acyl-CoA = a 1,2-diacyl-sn-glycerol + CoA</text>
        <dbReference type="Rhea" id="RHEA:32947"/>
        <dbReference type="ChEBI" id="CHEBI:17389"/>
        <dbReference type="ChEBI" id="CHEBI:17815"/>
        <dbReference type="ChEBI" id="CHEBI:57287"/>
        <dbReference type="ChEBI" id="CHEBI:58342"/>
    </reaction>
    <physiologicalReaction direction="left-to-right" evidence="16">
        <dbReference type="Rhea" id="RHEA:32948"/>
    </physiologicalReaction>
</comment>
<dbReference type="GO" id="GO:0004144">
    <property type="term" value="F:diacylglycerol O-acyltransferase activity"/>
    <property type="evidence" value="ECO:0007669"/>
    <property type="project" value="TreeGrafter"/>
</dbReference>
<name>G5BGY4_HETGA</name>
<protein>
    <recommendedName>
        <fullName evidence="23">2-acylglycerol O-acyltransferase 1</fullName>
        <ecNumber evidence="15">2.3.1.22</ecNumber>
    </recommendedName>
    <alternativeName>
        <fullName evidence="24">Monoacylglycerol O-acyltransferase 1</fullName>
    </alternativeName>
</protein>
<dbReference type="PANTHER" id="PTHR12317">
    <property type="entry name" value="DIACYLGLYCEROL O-ACYLTRANSFERASE"/>
    <property type="match status" value="1"/>
</dbReference>
<evidence type="ECO:0000256" key="14">
    <source>
        <dbReference type="ARBA" id="ARBA00023315"/>
    </source>
</evidence>
<comment type="pathway">
    <text evidence="2">Glycerolipid metabolism; triacylglycerol biosynthesis.</text>
</comment>
<evidence type="ECO:0000256" key="18">
    <source>
        <dbReference type="ARBA" id="ARBA00043685"/>
    </source>
</evidence>
<comment type="catalytic activity">
    <reaction evidence="22">
        <text>a 1-acyl-sn-glycerol + an acyl-CoA = a 1,3-diacyl-sn-glycerol + CoA</text>
        <dbReference type="Rhea" id="RHEA:77559"/>
        <dbReference type="ChEBI" id="CHEBI:57287"/>
        <dbReference type="ChEBI" id="CHEBI:58342"/>
        <dbReference type="ChEBI" id="CHEBI:64683"/>
        <dbReference type="ChEBI" id="CHEBI:77272"/>
    </reaction>
    <physiologicalReaction direction="left-to-right" evidence="22">
        <dbReference type="Rhea" id="RHEA:77560"/>
    </physiologicalReaction>
</comment>
<evidence type="ECO:0000256" key="8">
    <source>
        <dbReference type="ARBA" id="ARBA00022798"/>
    </source>
</evidence>
<comment type="catalytic activity">
    <reaction evidence="18">
        <text>a 1-acylglycerol + an acyl-CoA = a 1,3-diacylglycerol + CoA</text>
        <dbReference type="Rhea" id="RHEA:77571"/>
        <dbReference type="ChEBI" id="CHEBI:35759"/>
        <dbReference type="ChEBI" id="CHEBI:47777"/>
        <dbReference type="ChEBI" id="CHEBI:57287"/>
        <dbReference type="ChEBI" id="CHEBI:58342"/>
    </reaction>
    <physiologicalReaction direction="left-to-right" evidence="18">
        <dbReference type="Rhea" id="RHEA:77572"/>
    </physiologicalReaction>
</comment>
<comment type="catalytic activity">
    <reaction evidence="21">
        <text>a 3-acyl-sn-glycerol + an acyl-CoA = a 1,3-diacyl-sn-glycerol + CoA</text>
        <dbReference type="Rhea" id="RHEA:77555"/>
        <dbReference type="ChEBI" id="CHEBI:57287"/>
        <dbReference type="ChEBI" id="CHEBI:58342"/>
        <dbReference type="ChEBI" id="CHEBI:64760"/>
        <dbReference type="ChEBI" id="CHEBI:77272"/>
    </reaction>
    <physiologicalReaction direction="left-to-right" evidence="21">
        <dbReference type="Rhea" id="RHEA:77556"/>
    </physiologicalReaction>
</comment>
<evidence type="ECO:0000256" key="19">
    <source>
        <dbReference type="ARBA" id="ARBA00043696"/>
    </source>
</evidence>
<keyword evidence="6 26" id="KW-0808">Transferase</keyword>
<dbReference type="GO" id="GO:0019432">
    <property type="term" value="P:triglyceride biosynthetic process"/>
    <property type="evidence" value="ECO:0007669"/>
    <property type="project" value="TreeGrafter"/>
</dbReference>
<evidence type="ECO:0000256" key="12">
    <source>
        <dbReference type="ARBA" id="ARBA00023136"/>
    </source>
</evidence>
<evidence type="ECO:0000256" key="10">
    <source>
        <dbReference type="ARBA" id="ARBA00022989"/>
    </source>
</evidence>
<dbReference type="GO" id="GO:0006651">
    <property type="term" value="P:diacylglycerol biosynthetic process"/>
    <property type="evidence" value="ECO:0007669"/>
    <property type="project" value="TreeGrafter"/>
</dbReference>
<evidence type="ECO:0000256" key="22">
    <source>
        <dbReference type="ARBA" id="ARBA00049073"/>
    </source>
</evidence>
<comment type="subcellular location">
    <subcellularLocation>
        <location evidence="1">Endoplasmic reticulum membrane</location>
        <topology evidence="1">Multi-pass membrane protein</topology>
    </subcellularLocation>
</comment>
<comment type="pathway">
    <text evidence="3">Lipid metabolism.</text>
</comment>
<keyword evidence="12 25" id="KW-0472">Membrane</keyword>
<proteinExistence type="inferred from homology"/>
<evidence type="ECO:0000256" key="23">
    <source>
        <dbReference type="ARBA" id="ARBA00049746"/>
    </source>
</evidence>
<sequence>VGIMIILIIYNCWFLYLPYLTWLYFDWRPPEQGDRRSNWIRSWTLWKYFKDYFPIHLIKTHDLDPCHNYIYGAHPHGILVLETGNFCTNYSGFKELFPGLISYLHVISSWCRCPLFQEYLMSFGKYWQATVSRCARVAGAHRKSMWVTCRLSKALCPPPYQYTFFSAAHGSFSKIDHILTHRTCLNIPCSWVGRINIVKMAILPKLLYRFNAIPIEIPAAYFMDLEKTIQKFIWNKKRPRIAKAILVGRPIPDHQTLHPTQEQTEELHQIYMQELRILFEEHKGKYGIVEHGTLIFR</sequence>
<dbReference type="Pfam" id="PF03982">
    <property type="entry name" value="DAGAT"/>
    <property type="match status" value="2"/>
</dbReference>
<evidence type="ECO:0000313" key="27">
    <source>
        <dbReference type="Proteomes" id="UP000006813"/>
    </source>
</evidence>
<evidence type="ECO:0000256" key="11">
    <source>
        <dbReference type="ARBA" id="ARBA00023098"/>
    </source>
</evidence>
<evidence type="ECO:0000256" key="16">
    <source>
        <dbReference type="ARBA" id="ARBA00043656"/>
    </source>
</evidence>
<evidence type="ECO:0000256" key="25">
    <source>
        <dbReference type="SAM" id="Phobius"/>
    </source>
</evidence>
<dbReference type="eggNOG" id="KOG0831">
    <property type="taxonomic scope" value="Eukaryota"/>
</dbReference>
<dbReference type="STRING" id="10181.G5BGY4"/>
<dbReference type="GO" id="GO:0006071">
    <property type="term" value="P:glycerol metabolic process"/>
    <property type="evidence" value="ECO:0007669"/>
    <property type="project" value="UniProtKB-KW"/>
</dbReference>
<dbReference type="Proteomes" id="UP000006813">
    <property type="component" value="Unassembled WGS sequence"/>
</dbReference>
<keyword evidence="10 25" id="KW-1133">Transmembrane helix</keyword>
<evidence type="ECO:0000256" key="24">
    <source>
        <dbReference type="ARBA" id="ARBA00049794"/>
    </source>
</evidence>
<dbReference type="InParanoid" id="G5BGY4"/>
<evidence type="ECO:0000256" key="7">
    <source>
        <dbReference type="ARBA" id="ARBA00022692"/>
    </source>
</evidence>
<evidence type="ECO:0000256" key="17">
    <source>
        <dbReference type="ARBA" id="ARBA00043663"/>
    </source>
</evidence>
<evidence type="ECO:0000313" key="26">
    <source>
        <dbReference type="EMBL" id="EHB08545.1"/>
    </source>
</evidence>
<comment type="catalytic activity">
    <reaction evidence="17">
        <text>a 2-acylglycerol + an acyl-CoA = a 2,3-diacyl-sn-glycerol + CoA</text>
        <dbReference type="Rhea" id="RHEA:38467"/>
        <dbReference type="ChEBI" id="CHEBI:17389"/>
        <dbReference type="ChEBI" id="CHEBI:57287"/>
        <dbReference type="ChEBI" id="CHEBI:58342"/>
        <dbReference type="ChEBI" id="CHEBI:75524"/>
    </reaction>
    <physiologicalReaction direction="left-to-right" evidence="17">
        <dbReference type="Rhea" id="RHEA:38468"/>
    </physiologicalReaction>
</comment>
<comment type="catalytic activity">
    <reaction evidence="19">
        <text>a 1-acylglycerol + an acyl-CoA = a 1,2-diacylglycerol + CoA</text>
        <dbReference type="Rhea" id="RHEA:39943"/>
        <dbReference type="ChEBI" id="CHEBI:35759"/>
        <dbReference type="ChEBI" id="CHEBI:49172"/>
        <dbReference type="ChEBI" id="CHEBI:57287"/>
        <dbReference type="ChEBI" id="CHEBI:58342"/>
    </reaction>
    <physiologicalReaction direction="left-to-right" evidence="19">
        <dbReference type="Rhea" id="RHEA:39944"/>
    </physiologicalReaction>
</comment>
<keyword evidence="14 26" id="KW-0012">Acyltransferase</keyword>
<comment type="similarity">
    <text evidence="4">Belongs to the diacylglycerol acyltransferase family.</text>
</comment>
<gene>
    <name evidence="26" type="ORF">GW7_13797</name>
</gene>
<evidence type="ECO:0000256" key="4">
    <source>
        <dbReference type="ARBA" id="ARBA00005420"/>
    </source>
</evidence>
<keyword evidence="5" id="KW-0444">Lipid biosynthesis</keyword>
<evidence type="ECO:0000256" key="15">
    <source>
        <dbReference type="ARBA" id="ARBA00039151"/>
    </source>
</evidence>
<evidence type="ECO:0000256" key="21">
    <source>
        <dbReference type="ARBA" id="ARBA00047737"/>
    </source>
</evidence>
<dbReference type="EC" id="2.3.1.22" evidence="15"/>
<comment type="catalytic activity">
    <reaction evidence="20">
        <text>a 2-acylglycerol + an acyl-CoA = a 1,2-diacylglycerol + CoA</text>
        <dbReference type="Rhea" id="RHEA:16741"/>
        <dbReference type="ChEBI" id="CHEBI:17389"/>
        <dbReference type="ChEBI" id="CHEBI:49172"/>
        <dbReference type="ChEBI" id="CHEBI:57287"/>
        <dbReference type="ChEBI" id="CHEBI:58342"/>
        <dbReference type="EC" id="2.3.1.22"/>
    </reaction>
    <physiologicalReaction direction="left-to-right" evidence="20">
        <dbReference type="Rhea" id="RHEA:16742"/>
    </physiologicalReaction>
</comment>
<evidence type="ECO:0000256" key="1">
    <source>
        <dbReference type="ARBA" id="ARBA00004477"/>
    </source>
</evidence>
<feature type="non-terminal residue" evidence="26">
    <location>
        <position position="1"/>
    </location>
</feature>
<evidence type="ECO:0000256" key="2">
    <source>
        <dbReference type="ARBA" id="ARBA00004771"/>
    </source>
</evidence>
<keyword evidence="7 25" id="KW-0812">Transmembrane</keyword>
<dbReference type="PANTHER" id="PTHR12317:SF26">
    <property type="entry name" value="2-ACYLGLYCEROL O-ACYLTRANSFERASE 1"/>
    <property type="match status" value="1"/>
</dbReference>
<evidence type="ECO:0000256" key="20">
    <source>
        <dbReference type="ARBA" id="ARBA00043704"/>
    </source>
</evidence>
<dbReference type="GO" id="GO:0005789">
    <property type="term" value="C:endoplasmic reticulum membrane"/>
    <property type="evidence" value="ECO:0007669"/>
    <property type="project" value="UniProtKB-SubCell"/>
</dbReference>
<evidence type="ECO:0000256" key="6">
    <source>
        <dbReference type="ARBA" id="ARBA00022679"/>
    </source>
</evidence>
<organism evidence="26 27">
    <name type="scientific">Heterocephalus glaber</name>
    <name type="common">Naked mole rat</name>
    <dbReference type="NCBI Taxonomy" id="10181"/>
    <lineage>
        <taxon>Eukaryota</taxon>
        <taxon>Metazoa</taxon>
        <taxon>Chordata</taxon>
        <taxon>Craniata</taxon>
        <taxon>Vertebrata</taxon>
        <taxon>Euteleostomi</taxon>
        <taxon>Mammalia</taxon>
        <taxon>Eutheria</taxon>
        <taxon>Euarchontoglires</taxon>
        <taxon>Glires</taxon>
        <taxon>Rodentia</taxon>
        <taxon>Hystricomorpha</taxon>
        <taxon>Bathyergidae</taxon>
        <taxon>Heterocephalus</taxon>
    </lineage>
</organism>
<reference evidence="26 27" key="1">
    <citation type="journal article" date="2011" name="Nature">
        <title>Genome sequencing reveals insights into physiology and longevity of the naked mole rat.</title>
        <authorList>
            <person name="Kim E.B."/>
            <person name="Fang X."/>
            <person name="Fushan A.A."/>
            <person name="Huang Z."/>
            <person name="Lobanov A.V."/>
            <person name="Han L."/>
            <person name="Marino S.M."/>
            <person name="Sun X."/>
            <person name="Turanov A.A."/>
            <person name="Yang P."/>
            <person name="Yim S.H."/>
            <person name="Zhao X."/>
            <person name="Kasaikina M.V."/>
            <person name="Stoletzki N."/>
            <person name="Peng C."/>
            <person name="Polak P."/>
            <person name="Xiong Z."/>
            <person name="Kiezun A."/>
            <person name="Zhu Y."/>
            <person name="Chen Y."/>
            <person name="Kryukov G.V."/>
            <person name="Zhang Q."/>
            <person name="Peshkin L."/>
            <person name="Yang L."/>
            <person name="Bronson R.T."/>
            <person name="Buffenstein R."/>
            <person name="Wang B."/>
            <person name="Han C."/>
            <person name="Li Q."/>
            <person name="Chen L."/>
            <person name="Zhao W."/>
            <person name="Sunyaev S.R."/>
            <person name="Park T.J."/>
            <person name="Zhang G."/>
            <person name="Wang J."/>
            <person name="Gladyshev V.N."/>
        </authorList>
    </citation>
    <scope>NUCLEOTIDE SEQUENCE [LARGE SCALE GENOMIC DNA]</scope>
</reference>
<dbReference type="GO" id="GO:0003846">
    <property type="term" value="F:2-acylglycerol O-acyltransferase activity"/>
    <property type="evidence" value="ECO:0007669"/>
    <property type="project" value="UniProtKB-EC"/>
</dbReference>
<feature type="transmembrane region" description="Helical" evidence="25">
    <location>
        <begin position="6"/>
        <end position="25"/>
    </location>
</feature>
<evidence type="ECO:0000256" key="13">
    <source>
        <dbReference type="ARBA" id="ARBA00023180"/>
    </source>
</evidence>
<keyword evidence="11" id="KW-0443">Lipid metabolism</keyword>
<keyword evidence="13" id="KW-0325">Glycoprotein</keyword>
<evidence type="ECO:0000256" key="3">
    <source>
        <dbReference type="ARBA" id="ARBA00005189"/>
    </source>
</evidence>
<keyword evidence="9" id="KW-0256">Endoplasmic reticulum</keyword>
<accession>G5BGY4</accession>
<evidence type="ECO:0000256" key="5">
    <source>
        <dbReference type="ARBA" id="ARBA00022516"/>
    </source>
</evidence>
<evidence type="ECO:0000256" key="9">
    <source>
        <dbReference type="ARBA" id="ARBA00022824"/>
    </source>
</evidence>
<dbReference type="EMBL" id="JH170295">
    <property type="protein sequence ID" value="EHB08545.1"/>
    <property type="molecule type" value="Genomic_DNA"/>
</dbReference>
<dbReference type="InterPro" id="IPR007130">
    <property type="entry name" value="DAGAT"/>
</dbReference>
<dbReference type="AlphaFoldDB" id="G5BGY4"/>